<evidence type="ECO:0000313" key="3">
    <source>
        <dbReference type="RefSeq" id="XP_024610314.1"/>
    </source>
</evidence>
<evidence type="ECO:0000313" key="2">
    <source>
        <dbReference type="Proteomes" id="UP000252040"/>
    </source>
</evidence>
<dbReference type="InParanoid" id="A0A341C717"/>
<organism evidence="2 3">
    <name type="scientific">Neophocaena asiaeorientalis asiaeorientalis</name>
    <name type="common">Yangtze finless porpoise</name>
    <name type="synonym">Neophocaena phocaenoides subsp. asiaeorientalis</name>
    <dbReference type="NCBI Taxonomy" id="1706337"/>
    <lineage>
        <taxon>Eukaryota</taxon>
        <taxon>Metazoa</taxon>
        <taxon>Chordata</taxon>
        <taxon>Craniata</taxon>
        <taxon>Vertebrata</taxon>
        <taxon>Euteleostomi</taxon>
        <taxon>Mammalia</taxon>
        <taxon>Eutheria</taxon>
        <taxon>Laurasiatheria</taxon>
        <taxon>Artiodactyla</taxon>
        <taxon>Whippomorpha</taxon>
        <taxon>Cetacea</taxon>
        <taxon>Odontoceti</taxon>
        <taxon>Phocoenidae</taxon>
        <taxon>Neophocaena</taxon>
    </lineage>
</organism>
<proteinExistence type="predicted"/>
<name>A0A341C717_NEOAA</name>
<accession>A0A341C717</accession>
<protein>
    <submittedName>
        <fullName evidence="3">Uncharacterized protein LOC112405928</fullName>
    </submittedName>
</protein>
<feature type="non-terminal residue" evidence="3">
    <location>
        <position position="242"/>
    </location>
</feature>
<sequence>MSLVTVWRMDWTGEKLDVLGCMRVSTGNDMDLNKGWEREPNRADRALEISVGSGAGAAARALGARGGRGAGLGGGASLGERRADGGGAARRDLWLPGSAAGRAPSGPGDCACSLAALGRSSGGVDEPAPQRRRLRCYDGEVRGPRRDGADPGGAAFLQRHHGLLRPTGGGGGRAGREVLLPDLSSDYKLKMTEVQAMVEFSVELNKFYNVDLFQRGFYQIRASMKIPPRVPHRVEASLLHAA</sequence>
<feature type="region of interest" description="Disordered" evidence="1">
    <location>
        <begin position="69"/>
        <end position="90"/>
    </location>
</feature>
<keyword evidence="2" id="KW-1185">Reference proteome</keyword>
<feature type="compositionally biased region" description="Basic and acidic residues" evidence="1">
    <location>
        <begin position="79"/>
        <end position="90"/>
    </location>
</feature>
<evidence type="ECO:0000256" key="1">
    <source>
        <dbReference type="SAM" id="MobiDB-lite"/>
    </source>
</evidence>
<dbReference type="AlphaFoldDB" id="A0A341C717"/>
<dbReference type="GeneID" id="112405928"/>
<reference evidence="3" key="1">
    <citation type="submission" date="2025-08" db="UniProtKB">
        <authorList>
            <consortium name="RefSeq"/>
        </authorList>
    </citation>
    <scope>IDENTIFICATION</scope>
    <source>
        <tissue evidence="3">Meat</tissue>
    </source>
</reference>
<dbReference type="STRING" id="1706337.A0A341C717"/>
<dbReference type="RefSeq" id="XP_024610314.1">
    <property type="nucleotide sequence ID" value="XM_024754546.1"/>
</dbReference>
<dbReference type="KEGG" id="nasi:112405928"/>
<gene>
    <name evidence="3" type="primary">LOC112405928</name>
</gene>
<dbReference type="Proteomes" id="UP000252040">
    <property type="component" value="Unplaced"/>
</dbReference>